<keyword evidence="3" id="KW-1185">Reference proteome</keyword>
<evidence type="ECO:0000313" key="2">
    <source>
        <dbReference type="EMBL" id="PWN22224.1"/>
    </source>
</evidence>
<gene>
    <name evidence="2" type="ORF">BCV69DRAFT_276224</name>
</gene>
<protein>
    <submittedName>
        <fullName evidence="2">Uncharacterized protein</fullName>
    </submittedName>
</protein>
<feature type="compositionally biased region" description="Polar residues" evidence="1">
    <location>
        <begin position="179"/>
        <end position="196"/>
    </location>
</feature>
<dbReference type="AlphaFoldDB" id="A0A316UBJ5"/>
<feature type="compositionally biased region" description="Basic and acidic residues" evidence="1">
    <location>
        <begin position="25"/>
        <end position="40"/>
    </location>
</feature>
<proteinExistence type="predicted"/>
<evidence type="ECO:0000313" key="3">
    <source>
        <dbReference type="Proteomes" id="UP000245942"/>
    </source>
</evidence>
<dbReference type="EMBL" id="KZ819323">
    <property type="protein sequence ID" value="PWN22224.1"/>
    <property type="molecule type" value="Genomic_DNA"/>
</dbReference>
<dbReference type="GeneID" id="37012838"/>
<evidence type="ECO:0000256" key="1">
    <source>
        <dbReference type="SAM" id="MobiDB-lite"/>
    </source>
</evidence>
<dbReference type="RefSeq" id="XP_025349384.1">
    <property type="nucleotide sequence ID" value="XM_025491104.1"/>
</dbReference>
<feature type="compositionally biased region" description="Polar residues" evidence="1">
    <location>
        <begin position="203"/>
        <end position="234"/>
    </location>
</feature>
<feature type="compositionally biased region" description="Basic and acidic residues" evidence="1">
    <location>
        <begin position="1"/>
        <end position="12"/>
    </location>
</feature>
<feature type="region of interest" description="Disordered" evidence="1">
    <location>
        <begin position="144"/>
        <end position="274"/>
    </location>
</feature>
<feature type="compositionally biased region" description="Polar residues" evidence="1">
    <location>
        <begin position="246"/>
        <end position="274"/>
    </location>
</feature>
<dbReference type="OrthoDB" id="340550at2759"/>
<feature type="compositionally biased region" description="Polar residues" evidence="1">
    <location>
        <begin position="58"/>
        <end position="71"/>
    </location>
</feature>
<organism evidence="2 3">
    <name type="scientific">Pseudomicrostroma glucosiphilum</name>
    <dbReference type="NCBI Taxonomy" id="1684307"/>
    <lineage>
        <taxon>Eukaryota</taxon>
        <taxon>Fungi</taxon>
        <taxon>Dikarya</taxon>
        <taxon>Basidiomycota</taxon>
        <taxon>Ustilaginomycotina</taxon>
        <taxon>Exobasidiomycetes</taxon>
        <taxon>Microstromatales</taxon>
        <taxon>Microstromatales incertae sedis</taxon>
        <taxon>Pseudomicrostroma</taxon>
    </lineage>
</organism>
<accession>A0A316UBJ5</accession>
<sequence length="274" mass="29494">MSLLRDESRPSESEVASEAKLTRRLGHEAEILEYRREREASPFPASGRNLVDAHTSSRKTSGGTGFPSSDYSLHMDDEESMSDGKAVSGAPEEDGLLDNVGFESDHTTSEGSEVLSPPIEPNITAPFLRDNYADLIDAYPATHRHRNASVTLANGEGGADTPMDNDEDDNNKTADAANYASTPPAATSLRQLNPQQKGHERSSSFPTSDSVISQTASKLSTPTGDATPPALSSSTHKRMGSAWTDFRNSPSPATGTVSLPSYRKQQNRQGGQRW</sequence>
<dbReference type="Proteomes" id="UP000245942">
    <property type="component" value="Unassembled WGS sequence"/>
</dbReference>
<feature type="region of interest" description="Disordered" evidence="1">
    <location>
        <begin position="1"/>
        <end position="122"/>
    </location>
</feature>
<name>A0A316UBJ5_9BASI</name>
<reference evidence="2 3" key="1">
    <citation type="journal article" date="2018" name="Mol. Biol. Evol.">
        <title>Broad Genomic Sampling Reveals a Smut Pathogenic Ancestry of the Fungal Clade Ustilaginomycotina.</title>
        <authorList>
            <person name="Kijpornyongpan T."/>
            <person name="Mondo S.J."/>
            <person name="Barry K."/>
            <person name="Sandor L."/>
            <person name="Lee J."/>
            <person name="Lipzen A."/>
            <person name="Pangilinan J."/>
            <person name="LaButti K."/>
            <person name="Hainaut M."/>
            <person name="Henrissat B."/>
            <person name="Grigoriev I.V."/>
            <person name="Spatafora J.W."/>
            <person name="Aime M.C."/>
        </authorList>
    </citation>
    <scope>NUCLEOTIDE SEQUENCE [LARGE SCALE GENOMIC DNA]</scope>
    <source>
        <strain evidence="2 3">MCA 4718</strain>
    </source>
</reference>